<dbReference type="PROSITE" id="PS51462">
    <property type="entry name" value="NUDIX"/>
    <property type="match status" value="1"/>
</dbReference>
<proteinExistence type="inferred from homology"/>
<dbReference type="RefSeq" id="WP_380548650.1">
    <property type="nucleotide sequence ID" value="NZ_JBHEZY010000001.1"/>
</dbReference>
<dbReference type="InterPro" id="IPR000086">
    <property type="entry name" value="NUDIX_hydrolase_dom"/>
</dbReference>
<evidence type="ECO:0000313" key="6">
    <source>
        <dbReference type="EMBL" id="MFC1429780.1"/>
    </source>
</evidence>
<comment type="caution">
    <text evidence="6">The sequence shown here is derived from an EMBL/GenBank/DDBJ whole genome shotgun (WGS) entry which is preliminary data.</text>
</comment>
<dbReference type="Pfam" id="PF00293">
    <property type="entry name" value="NUDIX"/>
    <property type="match status" value="1"/>
</dbReference>
<keyword evidence="3 4" id="KW-0378">Hydrolase</keyword>
<evidence type="ECO:0000256" key="2">
    <source>
        <dbReference type="ARBA" id="ARBA00005582"/>
    </source>
</evidence>
<protein>
    <submittedName>
        <fullName evidence="6">NUDIX hydrolase</fullName>
        <ecNumber evidence="6">3.6.-.-</ecNumber>
    </submittedName>
</protein>
<name>A0ABV6WUQ3_9ACTN</name>
<dbReference type="EC" id="3.6.-.-" evidence="6"/>
<dbReference type="InterPro" id="IPR015797">
    <property type="entry name" value="NUDIX_hydrolase-like_dom_sf"/>
</dbReference>
<dbReference type="PANTHER" id="PTHR43046:SF16">
    <property type="entry name" value="ADP-RIBOSE PYROPHOSPHATASE YJHB-RELATED"/>
    <property type="match status" value="1"/>
</dbReference>
<reference evidence="6 7" key="1">
    <citation type="submission" date="2024-09" db="EMBL/GenBank/DDBJ databases">
        <authorList>
            <person name="Lee S.D."/>
        </authorList>
    </citation>
    <scope>NUCLEOTIDE SEQUENCE [LARGE SCALE GENOMIC DNA]</scope>
    <source>
        <strain evidence="6 7">N1-3</strain>
    </source>
</reference>
<organism evidence="6 7">
    <name type="scientific">Streptacidiphilus alkalitolerans</name>
    <dbReference type="NCBI Taxonomy" id="3342712"/>
    <lineage>
        <taxon>Bacteria</taxon>
        <taxon>Bacillati</taxon>
        <taxon>Actinomycetota</taxon>
        <taxon>Actinomycetes</taxon>
        <taxon>Kitasatosporales</taxon>
        <taxon>Streptomycetaceae</taxon>
        <taxon>Streptacidiphilus</taxon>
    </lineage>
</organism>
<dbReference type="PROSITE" id="PS00893">
    <property type="entry name" value="NUDIX_BOX"/>
    <property type="match status" value="1"/>
</dbReference>
<dbReference type="GO" id="GO:0016787">
    <property type="term" value="F:hydrolase activity"/>
    <property type="evidence" value="ECO:0007669"/>
    <property type="project" value="UniProtKB-KW"/>
</dbReference>
<evidence type="ECO:0000313" key="7">
    <source>
        <dbReference type="Proteomes" id="UP001592530"/>
    </source>
</evidence>
<dbReference type="SUPFAM" id="SSF55811">
    <property type="entry name" value="Nudix"/>
    <property type="match status" value="1"/>
</dbReference>
<dbReference type="PANTHER" id="PTHR43046">
    <property type="entry name" value="GDP-MANNOSE MANNOSYL HYDROLASE"/>
    <property type="match status" value="1"/>
</dbReference>
<evidence type="ECO:0000256" key="1">
    <source>
        <dbReference type="ARBA" id="ARBA00001946"/>
    </source>
</evidence>
<gene>
    <name evidence="6" type="ORF">ACEZDB_03805</name>
</gene>
<dbReference type="EMBL" id="JBHEZY010000001">
    <property type="protein sequence ID" value="MFC1429780.1"/>
    <property type="molecule type" value="Genomic_DNA"/>
</dbReference>
<sequence length="157" mass="16844">MSFRLAAYAVCIEDGRVLLARHVSPKGESNWTLPGGRVEHGEDPFDAVIREVAEETGCDSVVERLLGVDSRVIPAADRPAPGLPEHQNVGVFYRVRITGGELRPEPNGETAESAWTPLFDVALLRRSSLVDIGLALARTVPATGHVAPVPVGGLIQY</sequence>
<accession>A0ABV6WUQ3</accession>
<comment type="cofactor">
    <cofactor evidence="1">
        <name>Mg(2+)</name>
        <dbReference type="ChEBI" id="CHEBI:18420"/>
    </cofactor>
</comment>
<feature type="domain" description="Nudix hydrolase" evidence="5">
    <location>
        <begin position="2"/>
        <end position="138"/>
    </location>
</feature>
<dbReference type="PRINTS" id="PR00502">
    <property type="entry name" value="NUDIXFAMILY"/>
</dbReference>
<dbReference type="Gene3D" id="3.90.79.10">
    <property type="entry name" value="Nucleoside Triphosphate Pyrophosphohydrolase"/>
    <property type="match status" value="1"/>
</dbReference>
<dbReference type="CDD" id="cd02883">
    <property type="entry name" value="NUDIX_Hydrolase"/>
    <property type="match status" value="1"/>
</dbReference>
<evidence type="ECO:0000256" key="3">
    <source>
        <dbReference type="ARBA" id="ARBA00022801"/>
    </source>
</evidence>
<evidence type="ECO:0000256" key="4">
    <source>
        <dbReference type="RuleBase" id="RU003476"/>
    </source>
</evidence>
<dbReference type="InterPro" id="IPR020476">
    <property type="entry name" value="Nudix_hydrolase"/>
</dbReference>
<comment type="similarity">
    <text evidence="2 4">Belongs to the Nudix hydrolase family.</text>
</comment>
<dbReference type="Proteomes" id="UP001592530">
    <property type="component" value="Unassembled WGS sequence"/>
</dbReference>
<dbReference type="InterPro" id="IPR020084">
    <property type="entry name" value="NUDIX_hydrolase_CS"/>
</dbReference>
<evidence type="ECO:0000259" key="5">
    <source>
        <dbReference type="PROSITE" id="PS51462"/>
    </source>
</evidence>